<organism evidence="2 3">
    <name type="scientific">Tritrichomonas musculus</name>
    <dbReference type="NCBI Taxonomy" id="1915356"/>
    <lineage>
        <taxon>Eukaryota</taxon>
        <taxon>Metamonada</taxon>
        <taxon>Parabasalia</taxon>
        <taxon>Tritrichomonadida</taxon>
        <taxon>Tritrichomonadidae</taxon>
        <taxon>Tritrichomonas</taxon>
    </lineage>
</organism>
<gene>
    <name evidence="2" type="ORF">M9Y10_028539</name>
</gene>
<name>A0ABR2KKI3_9EUKA</name>
<dbReference type="EMBL" id="JAPFFF010000004">
    <property type="protein sequence ID" value="KAK8891331.1"/>
    <property type="molecule type" value="Genomic_DNA"/>
</dbReference>
<keyword evidence="1" id="KW-0472">Membrane</keyword>
<comment type="caution">
    <text evidence="2">The sequence shown here is derived from an EMBL/GenBank/DDBJ whole genome shotgun (WGS) entry which is preliminary data.</text>
</comment>
<dbReference type="Proteomes" id="UP001470230">
    <property type="component" value="Unassembled WGS sequence"/>
</dbReference>
<accession>A0ABR2KKI3</accession>
<keyword evidence="3" id="KW-1185">Reference proteome</keyword>
<evidence type="ECO:0000313" key="3">
    <source>
        <dbReference type="Proteomes" id="UP001470230"/>
    </source>
</evidence>
<evidence type="ECO:0000313" key="2">
    <source>
        <dbReference type="EMBL" id="KAK8891331.1"/>
    </source>
</evidence>
<proteinExistence type="predicted"/>
<protein>
    <submittedName>
        <fullName evidence="2">Uncharacterized protein</fullName>
    </submittedName>
</protein>
<feature type="transmembrane region" description="Helical" evidence="1">
    <location>
        <begin position="218"/>
        <end position="236"/>
    </location>
</feature>
<keyword evidence="1" id="KW-1133">Transmembrane helix</keyword>
<sequence>MDKLDAIYNDLNDFLKEGNFDDVRNKIEEWSELILKIIDSNKQVANPHIENADNYSNSSFDYNKNKDDSFTNYNDLKKDEKIDEKIDDNNEKKDEKEEKEYFLNNSCSKKEKKNEITNDMCSSCCSCCNKCCTCYCNYMYKSRKWVRNRNCIKDCMKTLPFDINCFINALTNLLLYCASNTIEWYWKAIMYIAFAFLIFAFSSVLTYSVLNIAQYPQIAFVLSLDWGLNALCFYISNAFIKNQWLCATACSLLYSFFNPLAKLIIRHLNCARKINNFLKQFDDD</sequence>
<feature type="transmembrane region" description="Helical" evidence="1">
    <location>
        <begin position="242"/>
        <end position="265"/>
    </location>
</feature>
<evidence type="ECO:0000256" key="1">
    <source>
        <dbReference type="SAM" id="Phobius"/>
    </source>
</evidence>
<feature type="transmembrane region" description="Helical" evidence="1">
    <location>
        <begin position="184"/>
        <end position="206"/>
    </location>
</feature>
<keyword evidence="1" id="KW-0812">Transmembrane</keyword>
<reference evidence="2 3" key="1">
    <citation type="submission" date="2024-04" db="EMBL/GenBank/DDBJ databases">
        <title>Tritrichomonas musculus Genome.</title>
        <authorList>
            <person name="Alves-Ferreira E."/>
            <person name="Grigg M."/>
            <person name="Lorenzi H."/>
            <person name="Galac M."/>
        </authorList>
    </citation>
    <scope>NUCLEOTIDE SEQUENCE [LARGE SCALE GENOMIC DNA]</scope>
    <source>
        <strain evidence="2 3">EAF2021</strain>
    </source>
</reference>